<proteinExistence type="predicted"/>
<evidence type="ECO:0000313" key="2">
    <source>
        <dbReference type="Proteomes" id="UP000278422"/>
    </source>
</evidence>
<dbReference type="AlphaFoldDB" id="A0A3R8PJW8"/>
<reference evidence="1 2" key="1">
    <citation type="submission" date="2018-01" db="EMBL/GenBank/DDBJ databases">
        <title>Twenty Corynebacterium bovis Genomes.</title>
        <authorList>
            <person name="Gulvik C.A."/>
        </authorList>
    </citation>
    <scope>NUCLEOTIDE SEQUENCE [LARGE SCALE GENOMIC DNA]</scope>
    <source>
        <strain evidence="1 2">16-2004</strain>
    </source>
</reference>
<sequence length="355" mass="38031">MRLLDWISGSGSGRSSPRPELGQTRLVEERDVRGFDTGMFLDHGRRQGTVNLSLPQFDPEQEAGSPLVDESSWREWEDQISRVEQMVCTATIDEAGAGAAAPRIATTFRAVGKAERRDMGRLATEVSLRIPQLYDHAEALGLSARPMTADAAGTAVARALTGVQIPFGRINEVGWDVFNEEVVLDVPAVRAISGAGPVDSDGDHDRGRDLRRCVAFVADISDDQVAGVVDQIMADWSNLGQAAGSGLLRRTRMFRPYVLPDGVGEGLATGQGRRWAVLTVVGNEAADVALRAAVDLAPEVGLKVRRCRGRMATGVLSGLGVGVCGWQHIAAADRITGPTAIRQTPADNGRTKAWE</sequence>
<name>A0A3R8PJW8_9CORY</name>
<protein>
    <submittedName>
        <fullName evidence="1">Uncharacterized protein</fullName>
    </submittedName>
</protein>
<organism evidence="1 2">
    <name type="scientific">Corynebacterium bovis</name>
    <dbReference type="NCBI Taxonomy" id="36808"/>
    <lineage>
        <taxon>Bacteria</taxon>
        <taxon>Bacillati</taxon>
        <taxon>Actinomycetota</taxon>
        <taxon>Actinomycetes</taxon>
        <taxon>Mycobacteriales</taxon>
        <taxon>Corynebacteriaceae</taxon>
        <taxon>Corynebacterium</taxon>
    </lineage>
</organism>
<dbReference type="EMBL" id="PQNQ01000017">
    <property type="protein sequence ID" value="RRQ03522.1"/>
    <property type="molecule type" value="Genomic_DNA"/>
</dbReference>
<keyword evidence="2" id="KW-1185">Reference proteome</keyword>
<dbReference type="Proteomes" id="UP000278422">
    <property type="component" value="Unassembled WGS sequence"/>
</dbReference>
<comment type="caution">
    <text evidence="1">The sequence shown here is derived from an EMBL/GenBank/DDBJ whole genome shotgun (WGS) entry which is preliminary data.</text>
</comment>
<accession>A0A3R8PJW8</accession>
<gene>
    <name evidence="1" type="ORF">CXF42_06880</name>
</gene>
<evidence type="ECO:0000313" key="1">
    <source>
        <dbReference type="EMBL" id="RRQ03522.1"/>
    </source>
</evidence>
<dbReference type="RefSeq" id="WP_010275396.1">
    <property type="nucleotide sequence ID" value="NZ_CP066068.1"/>
</dbReference>